<dbReference type="EMBL" id="JAAATY010000001">
    <property type="protein sequence ID" value="NRN63228.1"/>
    <property type="molecule type" value="Genomic_DNA"/>
</dbReference>
<comment type="caution">
    <text evidence="2">The sequence shown here is derived from an EMBL/GenBank/DDBJ whole genome shotgun (WGS) entry which is preliminary data.</text>
</comment>
<name>A0ABX2EW80_9PSEU</name>
<sequence length="208" mass="23575">MLLVAAFLWYTLPPYLSFDPDQVPIPLHPGYPPHYLALVLHIATGTITFLTVCLQLWPWLRRRHPAVHRFSGRLYVFAGAIPSALLALVVVPAAFDGQPVGLIGNTLSSLLWLGTTAAGFAAARRRRFADHRRWMVYSFALALHIVWGRVFGLMAEHLPWFAVDFQVIKEWSGWFGVAVNLAVAWWFLNRTRRRNSKTLSPGMTNSIR</sequence>
<organism evidence="2 3">
    <name type="scientific">Kibdelosporangium persicum</name>
    <dbReference type="NCBI Taxonomy" id="2698649"/>
    <lineage>
        <taxon>Bacteria</taxon>
        <taxon>Bacillati</taxon>
        <taxon>Actinomycetota</taxon>
        <taxon>Actinomycetes</taxon>
        <taxon>Pseudonocardiales</taxon>
        <taxon>Pseudonocardiaceae</taxon>
        <taxon>Kibdelosporangium</taxon>
    </lineage>
</organism>
<dbReference type="Pfam" id="PF10067">
    <property type="entry name" value="DUF2306"/>
    <property type="match status" value="1"/>
</dbReference>
<reference evidence="2 3" key="1">
    <citation type="submission" date="2020-01" db="EMBL/GenBank/DDBJ databases">
        <title>Kibdelosporangium persica a novel Actinomycetes from a hot desert in Iran.</title>
        <authorList>
            <person name="Safaei N."/>
            <person name="Zaburannyi N."/>
            <person name="Mueller R."/>
            <person name="Wink J."/>
        </authorList>
    </citation>
    <scope>NUCLEOTIDE SEQUENCE [LARGE SCALE GENOMIC DNA]</scope>
    <source>
        <strain evidence="2 3">4NS15</strain>
    </source>
</reference>
<evidence type="ECO:0000256" key="1">
    <source>
        <dbReference type="SAM" id="Phobius"/>
    </source>
</evidence>
<evidence type="ECO:0000313" key="3">
    <source>
        <dbReference type="Proteomes" id="UP000763557"/>
    </source>
</evidence>
<gene>
    <name evidence="2" type="ORF">GC106_4290</name>
</gene>
<keyword evidence="1" id="KW-1133">Transmembrane helix</keyword>
<feature type="transmembrane region" description="Helical" evidence="1">
    <location>
        <begin position="101"/>
        <end position="122"/>
    </location>
</feature>
<keyword evidence="3" id="KW-1185">Reference proteome</keyword>
<feature type="transmembrane region" description="Helical" evidence="1">
    <location>
        <begin position="134"/>
        <end position="151"/>
    </location>
</feature>
<protein>
    <submittedName>
        <fullName evidence="2">Membrane protein (DUF2306)</fullName>
    </submittedName>
</protein>
<keyword evidence="1" id="KW-0472">Membrane</keyword>
<dbReference type="InterPro" id="IPR018750">
    <property type="entry name" value="DUF2306_membrane"/>
</dbReference>
<feature type="transmembrane region" description="Helical" evidence="1">
    <location>
        <begin position="34"/>
        <end position="60"/>
    </location>
</feature>
<dbReference type="Proteomes" id="UP000763557">
    <property type="component" value="Unassembled WGS sequence"/>
</dbReference>
<accession>A0ABX2EW80</accession>
<feature type="transmembrane region" description="Helical" evidence="1">
    <location>
        <begin position="72"/>
        <end position="95"/>
    </location>
</feature>
<feature type="transmembrane region" description="Helical" evidence="1">
    <location>
        <begin position="171"/>
        <end position="188"/>
    </location>
</feature>
<keyword evidence="1" id="KW-0812">Transmembrane</keyword>
<evidence type="ECO:0000313" key="2">
    <source>
        <dbReference type="EMBL" id="NRN63228.1"/>
    </source>
</evidence>
<proteinExistence type="predicted"/>